<reference evidence="2" key="1">
    <citation type="journal article" date="2019" name="Int. J. Syst. Evol. Microbiol.">
        <title>The Global Catalogue of Microorganisms (GCM) 10K type strain sequencing project: providing services to taxonomists for standard genome sequencing and annotation.</title>
        <authorList>
            <consortium name="The Broad Institute Genomics Platform"/>
            <consortium name="The Broad Institute Genome Sequencing Center for Infectious Disease"/>
            <person name="Wu L."/>
            <person name="Ma J."/>
        </authorList>
    </citation>
    <scope>NUCLEOTIDE SEQUENCE [LARGE SCALE GENOMIC DNA]</scope>
    <source>
        <strain evidence="2">JCM 17085</strain>
    </source>
</reference>
<keyword evidence="2" id="KW-1185">Reference proteome</keyword>
<gene>
    <name evidence="1" type="ORF">GCM10022392_04930</name>
</gene>
<dbReference type="InterPro" id="IPR011050">
    <property type="entry name" value="Pectin_lyase_fold/virulence"/>
</dbReference>
<evidence type="ECO:0008006" key="3">
    <source>
        <dbReference type="Google" id="ProtNLM"/>
    </source>
</evidence>
<sequence length="390" mass="42575">MRDPINFRVNLSIRLVLIILLFLLSQCKKDYIQDSVTPSITLGSQNDVSLATSVISVPYDVSKSLPANFVKNGTKDYTTYLQSALNKYTNIVFPAFPILVNATGLKILSNTTITFLAGSKLLLVPNNLPNYSVIRIYNVSNVVLNNPVIIGDRYAHSSIDGQWGQGITISGSKNIILNAPNITNCWGDGIYLSSIDTLNNHNITINNAYCRSNRRNGISVTSAVGLTLESPYAGYSDGSPPSAGIDFEAESSADQLQKIVINNARTEYNTGNGITMGFRSLFGGRNKFIGFQLNNCMDKGSAIGLNATATLTRRVGNETVTGDIKVINPYWRKNTNTPLATNLLVTTIRLNVVNPIVQDITGQQLTDAQALAIFTYKTHINRTANYTITF</sequence>
<dbReference type="SUPFAM" id="SSF51126">
    <property type="entry name" value="Pectin lyase-like"/>
    <property type="match status" value="1"/>
</dbReference>
<comment type="caution">
    <text evidence="1">The sequence shown here is derived from an EMBL/GenBank/DDBJ whole genome shotgun (WGS) entry which is preliminary data.</text>
</comment>
<dbReference type="RefSeq" id="WP_345100850.1">
    <property type="nucleotide sequence ID" value="NZ_BAABCV010000002.1"/>
</dbReference>
<organism evidence="1 2">
    <name type="scientific">Mucilaginibacter panaciglaebae</name>
    <dbReference type="NCBI Taxonomy" id="502331"/>
    <lineage>
        <taxon>Bacteria</taxon>
        <taxon>Pseudomonadati</taxon>
        <taxon>Bacteroidota</taxon>
        <taxon>Sphingobacteriia</taxon>
        <taxon>Sphingobacteriales</taxon>
        <taxon>Sphingobacteriaceae</taxon>
        <taxon>Mucilaginibacter</taxon>
    </lineage>
</organism>
<dbReference type="EMBL" id="BAABCV010000002">
    <property type="protein sequence ID" value="GAA4086969.1"/>
    <property type="molecule type" value="Genomic_DNA"/>
</dbReference>
<accession>A0ABP7WEN9</accession>
<evidence type="ECO:0000313" key="2">
    <source>
        <dbReference type="Proteomes" id="UP001500841"/>
    </source>
</evidence>
<dbReference type="Proteomes" id="UP001500841">
    <property type="component" value="Unassembled WGS sequence"/>
</dbReference>
<evidence type="ECO:0000313" key="1">
    <source>
        <dbReference type="EMBL" id="GAA4086969.1"/>
    </source>
</evidence>
<dbReference type="InterPro" id="IPR012334">
    <property type="entry name" value="Pectin_lyas_fold"/>
</dbReference>
<dbReference type="Gene3D" id="2.160.20.10">
    <property type="entry name" value="Single-stranded right-handed beta-helix, Pectin lyase-like"/>
    <property type="match status" value="1"/>
</dbReference>
<name>A0ABP7WEN9_9SPHI</name>
<protein>
    <recommendedName>
        <fullName evidence="3">Parallel beta helix pectate lyase-like protein</fullName>
    </recommendedName>
</protein>
<proteinExistence type="predicted"/>